<dbReference type="STRING" id="4081.A0A3Q7F329"/>
<dbReference type="Gramene" id="Solyc02g075615.1.1">
    <property type="protein sequence ID" value="Solyc02g075615.1.1"/>
    <property type="gene ID" value="Solyc02g075615.1"/>
</dbReference>
<dbReference type="InParanoid" id="A0A3Q7F329"/>
<reference evidence="3" key="1">
    <citation type="journal article" date="2012" name="Nature">
        <title>The tomato genome sequence provides insights into fleshy fruit evolution.</title>
        <authorList>
            <consortium name="Tomato Genome Consortium"/>
        </authorList>
    </citation>
    <scope>NUCLEOTIDE SEQUENCE [LARGE SCALE GENOMIC DNA]</scope>
    <source>
        <strain evidence="3">cv. Heinz 1706</strain>
    </source>
</reference>
<evidence type="ECO:0000313" key="3">
    <source>
        <dbReference type="EnsemblPlants" id="Solyc02g075615.1.1"/>
    </source>
</evidence>
<dbReference type="AlphaFoldDB" id="A0A3Q7F329"/>
<organism evidence="3">
    <name type="scientific">Solanum lycopersicum</name>
    <name type="common">Tomato</name>
    <name type="synonym">Lycopersicon esculentum</name>
    <dbReference type="NCBI Taxonomy" id="4081"/>
    <lineage>
        <taxon>Eukaryota</taxon>
        <taxon>Viridiplantae</taxon>
        <taxon>Streptophyta</taxon>
        <taxon>Embryophyta</taxon>
        <taxon>Tracheophyta</taxon>
        <taxon>Spermatophyta</taxon>
        <taxon>Magnoliopsida</taxon>
        <taxon>eudicotyledons</taxon>
        <taxon>Gunneridae</taxon>
        <taxon>Pentapetalae</taxon>
        <taxon>asterids</taxon>
        <taxon>lamiids</taxon>
        <taxon>Solanales</taxon>
        <taxon>Solanaceae</taxon>
        <taxon>Solanoideae</taxon>
        <taxon>Solaneae</taxon>
        <taxon>Solanum</taxon>
        <taxon>Solanum subgen. Lycopersicon</taxon>
    </lineage>
</organism>
<dbReference type="GO" id="GO:0016192">
    <property type="term" value="P:vesicle-mediated transport"/>
    <property type="evidence" value="ECO:0007669"/>
    <property type="project" value="InterPro"/>
</dbReference>
<dbReference type="GO" id="GO:0006886">
    <property type="term" value="P:intracellular protein transport"/>
    <property type="evidence" value="ECO:0007669"/>
    <property type="project" value="InterPro"/>
</dbReference>
<dbReference type="Proteomes" id="UP000004994">
    <property type="component" value="Chromosome 2"/>
</dbReference>
<sequence>MAIFKNNLVIFIQNGKKLQHDNSKERLSTFSFDRLKKAQVLNELVYTDAAFIKDLLLNEALQSGDNKTLMESDAMIDLLVCLGQEQRKVDKLSSRLRELGEDVGKLLEDVVDDVDADEDD</sequence>
<protein>
    <recommendedName>
        <fullName evidence="2">Uso1/p115-like vesicle tethering protein C-terminal domain-containing protein</fullName>
    </recommendedName>
</protein>
<evidence type="ECO:0000259" key="2">
    <source>
        <dbReference type="Pfam" id="PF04871"/>
    </source>
</evidence>
<name>A0A3Q7F329_SOLLC</name>
<reference evidence="3" key="2">
    <citation type="submission" date="2019-01" db="UniProtKB">
        <authorList>
            <consortium name="EnsemblPlants"/>
        </authorList>
    </citation>
    <scope>IDENTIFICATION</scope>
    <source>
        <strain evidence="3">cv. Heinz 1706</strain>
    </source>
</reference>
<dbReference type="EnsemblPlants" id="Solyc02g075615.1.1">
    <property type="protein sequence ID" value="Solyc02g075615.1.1"/>
    <property type="gene ID" value="Solyc02g075615.1"/>
</dbReference>
<evidence type="ECO:0000256" key="1">
    <source>
        <dbReference type="SAM" id="Coils"/>
    </source>
</evidence>
<feature type="domain" description="Uso1/p115-like vesicle tethering protein C-terminal" evidence="2">
    <location>
        <begin position="60"/>
        <end position="120"/>
    </location>
</feature>
<keyword evidence="4" id="KW-1185">Reference proteome</keyword>
<evidence type="ECO:0000313" key="4">
    <source>
        <dbReference type="Proteomes" id="UP000004994"/>
    </source>
</evidence>
<keyword evidence="1" id="KW-0175">Coiled coil</keyword>
<accession>A0A3Q7F329</accession>
<feature type="coiled-coil region" evidence="1">
    <location>
        <begin position="82"/>
        <end position="109"/>
    </location>
</feature>
<proteinExistence type="predicted"/>
<dbReference type="Pfam" id="PF04871">
    <property type="entry name" value="Uso1_p115_C"/>
    <property type="match status" value="1"/>
</dbReference>
<dbReference type="InterPro" id="IPR006955">
    <property type="entry name" value="Uso1_p115_C"/>
</dbReference>